<name>A0A423VD38_CYTCH</name>
<sequence>MANPSETSQPQLFIIKETPGAGRGAFATQDIKAGGTILIADDLNAHILLREYRGEVCWECFAYDRGRKLPVRDALRGFAFCTTECETQWMERQDEVCLGAWEAVESLLKGGGNSKEPIFKALKPTATEVDKRWKAAEKSAAAILRFRLTSRLKGTLGKATVDSGSQAFKEALSKPRSADSLNFQLRALLARYNHPERWSDILLLTEEPCPYWDQSELERDIRAYLHLVCILPEPLLPLAIPETLRTVKTREVHNSFGIRSLEDEGSEFFGFGVWPSASYFNHSCDPNVTKNRVGRTWVFTATADVTAGDELSISYLGGDESLSRPDRQERLKKVWGFECACPRCNVGQ</sequence>
<organism evidence="2 3">
    <name type="scientific">Cytospora chrysosperma</name>
    <name type="common">Cytospora canker fungus</name>
    <name type="synonym">Sphaeria chrysosperma</name>
    <dbReference type="NCBI Taxonomy" id="252740"/>
    <lineage>
        <taxon>Eukaryota</taxon>
        <taxon>Fungi</taxon>
        <taxon>Dikarya</taxon>
        <taxon>Ascomycota</taxon>
        <taxon>Pezizomycotina</taxon>
        <taxon>Sordariomycetes</taxon>
        <taxon>Sordariomycetidae</taxon>
        <taxon>Diaporthales</taxon>
        <taxon>Cytosporaceae</taxon>
        <taxon>Cytospora</taxon>
    </lineage>
</organism>
<dbReference type="InterPro" id="IPR046341">
    <property type="entry name" value="SET_dom_sf"/>
</dbReference>
<dbReference type="SMART" id="SM00317">
    <property type="entry name" value="SET"/>
    <property type="match status" value="1"/>
</dbReference>
<dbReference type="PANTHER" id="PTHR12197">
    <property type="entry name" value="HISTONE-LYSINE N-METHYLTRANSFERASE SMYD"/>
    <property type="match status" value="1"/>
</dbReference>
<dbReference type="AlphaFoldDB" id="A0A423VD38"/>
<evidence type="ECO:0000259" key="1">
    <source>
        <dbReference type="PROSITE" id="PS50280"/>
    </source>
</evidence>
<dbReference type="GO" id="GO:0005634">
    <property type="term" value="C:nucleus"/>
    <property type="evidence" value="ECO:0007669"/>
    <property type="project" value="TreeGrafter"/>
</dbReference>
<dbReference type="InterPro" id="IPR050869">
    <property type="entry name" value="H3K4_H4K5_MeTrfase"/>
</dbReference>
<dbReference type="InterPro" id="IPR001214">
    <property type="entry name" value="SET_dom"/>
</dbReference>
<dbReference type="EMBL" id="LJZO01000062">
    <property type="protein sequence ID" value="ROV88884.1"/>
    <property type="molecule type" value="Genomic_DNA"/>
</dbReference>
<dbReference type="Pfam" id="PF00856">
    <property type="entry name" value="SET"/>
    <property type="match status" value="1"/>
</dbReference>
<gene>
    <name evidence="2" type="ORF">VSDG_08905</name>
</gene>
<dbReference type="CDD" id="cd20071">
    <property type="entry name" value="SET_SMYD"/>
    <property type="match status" value="1"/>
</dbReference>
<comment type="caution">
    <text evidence="2">The sequence shown here is derived from an EMBL/GenBank/DDBJ whole genome shotgun (WGS) entry which is preliminary data.</text>
</comment>
<dbReference type="Proteomes" id="UP000284375">
    <property type="component" value="Unassembled WGS sequence"/>
</dbReference>
<dbReference type="Gene3D" id="2.170.270.10">
    <property type="entry name" value="SET domain"/>
    <property type="match status" value="1"/>
</dbReference>
<accession>A0A423VD38</accession>
<dbReference type="STRING" id="252740.A0A423VD38"/>
<keyword evidence="3" id="KW-1185">Reference proteome</keyword>
<dbReference type="OrthoDB" id="1028014at2759"/>
<dbReference type="PROSITE" id="PS50280">
    <property type="entry name" value="SET"/>
    <property type="match status" value="1"/>
</dbReference>
<reference evidence="2 3" key="1">
    <citation type="submission" date="2015-09" db="EMBL/GenBank/DDBJ databases">
        <title>Host preference determinants of Valsa canker pathogens revealed by comparative genomics.</title>
        <authorList>
            <person name="Yin Z."/>
            <person name="Huang L."/>
        </authorList>
    </citation>
    <scope>NUCLEOTIDE SEQUENCE [LARGE SCALE GENOMIC DNA]</scope>
    <source>
        <strain evidence="2 3">YSFL</strain>
    </source>
</reference>
<evidence type="ECO:0000313" key="3">
    <source>
        <dbReference type="Proteomes" id="UP000284375"/>
    </source>
</evidence>
<protein>
    <recommendedName>
        <fullName evidence="1">SET domain-containing protein</fullName>
    </recommendedName>
</protein>
<dbReference type="PANTHER" id="PTHR12197:SF294">
    <property type="entry name" value="POTENTIAL PROTEIN LYSINE METHYLTRANSFERASE SET6"/>
    <property type="match status" value="1"/>
</dbReference>
<evidence type="ECO:0000313" key="2">
    <source>
        <dbReference type="EMBL" id="ROV88884.1"/>
    </source>
</evidence>
<proteinExistence type="predicted"/>
<feature type="domain" description="SET" evidence="1">
    <location>
        <begin position="11"/>
        <end position="316"/>
    </location>
</feature>
<dbReference type="SUPFAM" id="SSF82199">
    <property type="entry name" value="SET domain"/>
    <property type="match status" value="1"/>
</dbReference>